<feature type="transmembrane region" description="Helical" evidence="5">
    <location>
        <begin position="266"/>
        <end position="285"/>
    </location>
</feature>
<comment type="caution">
    <text evidence="7">The sequence shown here is derived from an EMBL/GenBank/DDBJ whole genome shotgun (WGS) entry which is preliminary data.</text>
</comment>
<dbReference type="PANTHER" id="PTHR43359">
    <property type="entry name" value="FORMATE HYDROGENLYASE SUBUNIT 4"/>
    <property type="match status" value="1"/>
</dbReference>
<feature type="transmembrane region" description="Helical" evidence="5">
    <location>
        <begin position="6"/>
        <end position="24"/>
    </location>
</feature>
<feature type="transmembrane region" description="Helical" evidence="5">
    <location>
        <begin position="235"/>
        <end position="254"/>
    </location>
</feature>
<dbReference type="OrthoDB" id="9778499at2"/>
<evidence type="ECO:0000256" key="5">
    <source>
        <dbReference type="SAM" id="Phobius"/>
    </source>
</evidence>
<keyword evidence="2 5" id="KW-0812">Transmembrane</keyword>
<evidence type="ECO:0000313" key="7">
    <source>
        <dbReference type="EMBL" id="PJZ75228.1"/>
    </source>
</evidence>
<evidence type="ECO:0000313" key="9">
    <source>
        <dbReference type="Proteomes" id="UP000231990"/>
    </source>
</evidence>
<dbReference type="EMBL" id="NPDZ01000001">
    <property type="protein sequence ID" value="PJZ75228.1"/>
    <property type="molecule type" value="Genomic_DNA"/>
</dbReference>
<evidence type="ECO:0000256" key="4">
    <source>
        <dbReference type="ARBA" id="ARBA00023136"/>
    </source>
</evidence>
<feature type="transmembrane region" description="Helical" evidence="5">
    <location>
        <begin position="123"/>
        <end position="140"/>
    </location>
</feature>
<dbReference type="InterPro" id="IPR052561">
    <property type="entry name" value="ComplexI_Subunit1"/>
</dbReference>
<evidence type="ECO:0000256" key="2">
    <source>
        <dbReference type="ARBA" id="ARBA00022692"/>
    </source>
</evidence>
<name>A0A2M9ZT06_9LEPT</name>
<evidence type="ECO:0000256" key="3">
    <source>
        <dbReference type="ARBA" id="ARBA00022989"/>
    </source>
</evidence>
<protein>
    <submittedName>
        <fullName evidence="7">Formate hydrogenase</fullName>
    </submittedName>
</protein>
<dbReference type="InterPro" id="IPR001694">
    <property type="entry name" value="NADH_UbQ_OxRdtase_su1/FPO"/>
</dbReference>
<dbReference type="PANTHER" id="PTHR43359:SF1">
    <property type="entry name" value="FORMATE HYDROGENLYASE SUBUNIT 4-RELATED"/>
    <property type="match status" value="1"/>
</dbReference>
<evidence type="ECO:0000313" key="6">
    <source>
        <dbReference type="EMBL" id="PJZ71611.1"/>
    </source>
</evidence>
<keyword evidence="3 5" id="KW-1133">Transmembrane helix</keyword>
<dbReference type="Proteomes" id="UP000231990">
    <property type="component" value="Unassembled WGS sequence"/>
</dbReference>
<proteinExistence type="predicted"/>
<keyword evidence="8" id="KW-1185">Reference proteome</keyword>
<dbReference type="Proteomes" id="UP000231962">
    <property type="component" value="Unassembled WGS sequence"/>
</dbReference>
<evidence type="ECO:0000256" key="1">
    <source>
        <dbReference type="ARBA" id="ARBA00004141"/>
    </source>
</evidence>
<gene>
    <name evidence="6" type="ORF">CH360_03215</name>
    <name evidence="7" type="ORF">CH373_03220</name>
</gene>
<dbReference type="EMBL" id="NPDY01000001">
    <property type="protein sequence ID" value="PJZ71611.1"/>
    <property type="molecule type" value="Genomic_DNA"/>
</dbReference>
<sequence>MDIANFFVLILIFLGLPPIAPGIIRKIRARAQNRKGPRLLQSLFDVMRLGSKKPVDGVNSGIFAEISPTIALVSSLILYSISVFEWAPFLLIPFFLALQRITLMTFAMETGTSFGGLGSSREILLSVAAEPIIILMIIVAQSKLQMPLSQGSIIIGLAFFAASSVAILAEVKKPPFDDPRTHLELTMVHEAMLLEASGRTFAFFEVAGFHKFCALVVFLIRLSIEHSQLHSWAPLYQNLLVLFGSLFYFGVLGYWESMSVRRKWTWVPETLGLTFLFILILGTLLKLNI</sequence>
<feature type="transmembrane region" description="Helical" evidence="5">
    <location>
        <begin position="76"/>
        <end position="98"/>
    </location>
</feature>
<comment type="subcellular location">
    <subcellularLocation>
        <location evidence="1">Membrane</location>
        <topology evidence="1">Multi-pass membrane protein</topology>
    </subcellularLocation>
</comment>
<reference evidence="8 9" key="1">
    <citation type="submission" date="2017-07" db="EMBL/GenBank/DDBJ databases">
        <title>Leptospira spp. isolated from tropical soils.</title>
        <authorList>
            <person name="Thibeaux R."/>
            <person name="Iraola G."/>
            <person name="Ferres I."/>
            <person name="Bierque E."/>
            <person name="Girault D."/>
            <person name="Soupe-Gilbert M.-E."/>
            <person name="Picardeau M."/>
            <person name="Goarant C."/>
        </authorList>
    </citation>
    <scope>NUCLEOTIDE SEQUENCE [LARGE SCALE GENOMIC DNA]</scope>
    <source>
        <strain evidence="7 9">FH1-B-B1</strain>
        <strain evidence="6 8">FH1-B-C1</strain>
    </source>
</reference>
<dbReference type="GO" id="GO:0005886">
    <property type="term" value="C:plasma membrane"/>
    <property type="evidence" value="ECO:0007669"/>
    <property type="project" value="TreeGrafter"/>
</dbReference>
<feature type="transmembrane region" description="Helical" evidence="5">
    <location>
        <begin position="152"/>
        <end position="169"/>
    </location>
</feature>
<accession>A0A2M9ZT06</accession>
<dbReference type="AlphaFoldDB" id="A0A2M9ZT06"/>
<organism evidence="7 9">
    <name type="scientific">Leptospira perolatii</name>
    <dbReference type="NCBI Taxonomy" id="2023191"/>
    <lineage>
        <taxon>Bacteria</taxon>
        <taxon>Pseudomonadati</taxon>
        <taxon>Spirochaetota</taxon>
        <taxon>Spirochaetia</taxon>
        <taxon>Leptospirales</taxon>
        <taxon>Leptospiraceae</taxon>
        <taxon>Leptospira</taxon>
    </lineage>
</organism>
<evidence type="ECO:0000313" key="8">
    <source>
        <dbReference type="Proteomes" id="UP000231962"/>
    </source>
</evidence>
<keyword evidence="4 5" id="KW-0472">Membrane</keyword>
<feature type="transmembrane region" description="Helical" evidence="5">
    <location>
        <begin position="201"/>
        <end position="223"/>
    </location>
</feature>
<dbReference type="Pfam" id="PF00146">
    <property type="entry name" value="NADHdh"/>
    <property type="match status" value="1"/>
</dbReference>